<evidence type="ECO:0000256" key="1">
    <source>
        <dbReference type="ARBA" id="ARBA00022801"/>
    </source>
</evidence>
<organism evidence="3">
    <name type="scientific">freshwater metagenome</name>
    <dbReference type="NCBI Taxonomy" id="449393"/>
    <lineage>
        <taxon>unclassified sequences</taxon>
        <taxon>metagenomes</taxon>
        <taxon>ecological metagenomes</taxon>
    </lineage>
</organism>
<dbReference type="GO" id="GO:0008745">
    <property type="term" value="F:N-acetylmuramoyl-L-alanine amidase activity"/>
    <property type="evidence" value="ECO:0007669"/>
    <property type="project" value="InterPro"/>
</dbReference>
<dbReference type="GO" id="GO:0009253">
    <property type="term" value="P:peptidoglycan catabolic process"/>
    <property type="evidence" value="ECO:0007669"/>
    <property type="project" value="InterPro"/>
</dbReference>
<dbReference type="PANTHER" id="PTHR30404">
    <property type="entry name" value="N-ACETYLMURAMOYL-L-ALANINE AMIDASE"/>
    <property type="match status" value="1"/>
</dbReference>
<dbReference type="SUPFAM" id="SSF53187">
    <property type="entry name" value="Zn-dependent exopeptidases"/>
    <property type="match status" value="1"/>
</dbReference>
<dbReference type="Gene3D" id="3.40.630.40">
    <property type="entry name" value="Zn-dependent exopeptidases"/>
    <property type="match status" value="1"/>
</dbReference>
<dbReference type="InterPro" id="IPR050695">
    <property type="entry name" value="N-acetylmuramoyl_amidase_3"/>
</dbReference>
<name>A0A6J7DE24_9ZZZZ</name>
<dbReference type="SUPFAM" id="SSF47090">
    <property type="entry name" value="PGBD-like"/>
    <property type="match status" value="2"/>
</dbReference>
<evidence type="ECO:0000313" key="3">
    <source>
        <dbReference type="EMBL" id="CAB4867164.1"/>
    </source>
</evidence>
<dbReference type="InterPro" id="IPR002508">
    <property type="entry name" value="MurNAc-LAA_cat"/>
</dbReference>
<dbReference type="AlphaFoldDB" id="A0A6J7DE24"/>
<dbReference type="SMART" id="SM00646">
    <property type="entry name" value="Ami_3"/>
    <property type="match status" value="1"/>
</dbReference>
<dbReference type="Pfam" id="PF01471">
    <property type="entry name" value="PG_binding_1"/>
    <property type="match status" value="2"/>
</dbReference>
<protein>
    <submittedName>
        <fullName evidence="3">Unannotated protein</fullName>
    </submittedName>
</protein>
<sequence>MPVSQLYKRGDSGLAIQEFVQRLQGLGLLDKDHSDSFDQALDDAVRHFQQQRGLLVDGIVGPHTIRALDEAHWVLGDRLLTYQVSHLLRGDDIVTLQKRLTEMGFAPGRIDGIFGRQTFLAVQDFQRNVGLGADGTCGPATLSALDRLAKTVQGGAPTALREQAALSRLGATPAGRIIVVDAGHGGPDIGLSTGLCELSEAEIAFDIATRIEGRLTALGASAFLSRPSDLDTELDEQTRAEFANQAGADLVISIHAESVDNAIANGVATYFYGTPTTHSTVGEQLAQLIQDEIVARTELLDGRVHDKTWDLLRWTTMPAVRVEIGYLSNPTDAARLADPGFRDAIADAIVIGVHRLFTEPA</sequence>
<gene>
    <name evidence="3" type="ORF">UFOPK3401_00591</name>
</gene>
<dbReference type="InterPro" id="IPR036366">
    <property type="entry name" value="PGBDSf"/>
</dbReference>
<proteinExistence type="predicted"/>
<evidence type="ECO:0000259" key="2">
    <source>
        <dbReference type="SMART" id="SM00646"/>
    </source>
</evidence>
<keyword evidence="1" id="KW-0378">Hydrolase</keyword>
<dbReference type="PANTHER" id="PTHR30404:SF0">
    <property type="entry name" value="N-ACETYLMURAMOYL-L-ALANINE AMIDASE AMIC"/>
    <property type="match status" value="1"/>
</dbReference>
<dbReference type="InterPro" id="IPR036365">
    <property type="entry name" value="PGBD-like_sf"/>
</dbReference>
<dbReference type="CDD" id="cd02696">
    <property type="entry name" value="MurNAc-LAA"/>
    <property type="match status" value="1"/>
</dbReference>
<dbReference type="Pfam" id="PF01520">
    <property type="entry name" value="Amidase_3"/>
    <property type="match status" value="1"/>
</dbReference>
<dbReference type="GO" id="GO:0030288">
    <property type="term" value="C:outer membrane-bounded periplasmic space"/>
    <property type="evidence" value="ECO:0007669"/>
    <property type="project" value="TreeGrafter"/>
</dbReference>
<accession>A0A6J7DE24</accession>
<reference evidence="3" key="1">
    <citation type="submission" date="2020-05" db="EMBL/GenBank/DDBJ databases">
        <authorList>
            <person name="Chiriac C."/>
            <person name="Salcher M."/>
            <person name="Ghai R."/>
            <person name="Kavagutti S V."/>
        </authorList>
    </citation>
    <scope>NUCLEOTIDE SEQUENCE</scope>
</reference>
<dbReference type="EMBL" id="CAFBLM010000019">
    <property type="protein sequence ID" value="CAB4867164.1"/>
    <property type="molecule type" value="Genomic_DNA"/>
</dbReference>
<dbReference type="InterPro" id="IPR002477">
    <property type="entry name" value="Peptidoglycan-bd-like"/>
</dbReference>
<feature type="domain" description="MurNAc-LAA" evidence="2">
    <location>
        <begin position="240"/>
        <end position="354"/>
    </location>
</feature>
<dbReference type="Gene3D" id="1.10.101.10">
    <property type="entry name" value="PGBD-like superfamily/PGBD"/>
    <property type="match status" value="2"/>
</dbReference>